<dbReference type="EC" id="3.4.16.4" evidence="5"/>
<organism evidence="32 33">
    <name type="scientific">Marivibrio halodurans</name>
    <dbReference type="NCBI Taxonomy" id="2039722"/>
    <lineage>
        <taxon>Bacteria</taxon>
        <taxon>Pseudomonadati</taxon>
        <taxon>Pseudomonadota</taxon>
        <taxon>Alphaproteobacteria</taxon>
        <taxon>Rhodospirillales</taxon>
        <taxon>Rhodospirillaceae</taxon>
        <taxon>Marivibrio</taxon>
    </lineage>
</organism>
<dbReference type="GO" id="GO:0009002">
    <property type="term" value="F:serine-type D-Ala-D-Ala carboxypeptidase activity"/>
    <property type="evidence" value="ECO:0007669"/>
    <property type="project" value="UniProtKB-EC"/>
</dbReference>
<keyword evidence="11" id="KW-0328">Glycosyltransferase</keyword>
<dbReference type="InterPro" id="IPR001460">
    <property type="entry name" value="PCN-bd_Tpept"/>
</dbReference>
<keyword evidence="12" id="KW-0808">Transferase</keyword>
<reference evidence="32" key="1">
    <citation type="submission" date="2021-04" db="EMBL/GenBank/DDBJ databases">
        <authorList>
            <person name="Zhang D.-C."/>
        </authorList>
    </citation>
    <scope>NUCLEOTIDE SEQUENCE</scope>
    <source>
        <strain evidence="32">CGMCC 1.15697</strain>
    </source>
</reference>
<dbReference type="GO" id="GO:0009252">
    <property type="term" value="P:peptidoglycan biosynthetic process"/>
    <property type="evidence" value="ECO:0007669"/>
    <property type="project" value="UniProtKB-UniPathway"/>
</dbReference>
<protein>
    <recommendedName>
        <fullName evidence="6">Penicillin-binding protein 1A</fullName>
        <ecNumber evidence="24">2.4.99.28</ecNumber>
        <ecNumber evidence="5">3.4.16.4</ecNumber>
    </recommendedName>
</protein>
<dbReference type="GO" id="GO:0008955">
    <property type="term" value="F:peptidoglycan glycosyltransferase activity"/>
    <property type="evidence" value="ECO:0007669"/>
    <property type="project" value="UniProtKB-EC"/>
</dbReference>
<sequence>MRALKFFGVLVGLFVIVLMLGVGGAIYGLWHYGRDLPDYKQLADYQPPTSTRVHAGDGRLLAEFATEKRVFVPIEAMPRKVIEGFIAAEDQNFFHHGGVDFVALTRAVLVNIQHYMNDRRPIGASTITQQVAKNFLLTNEVSIERKIKEAILAFRIERALSKDRILELYLNEIYLGVGSYGVAAAALNYFDKSLDELRVDEIAYLAALPKAPNNYHPTRRTAAAVARRNWVLSRMREEGFIDAATEREAAARPLEVRERRNVDVFAADYFLEEVRREMIGRFGESGLYEGGLFIHTTLDATLQRYAREALRDGLVAYDRRHGWRGPVTTIDMAGLNDGPNAWAQPLADVPNPLGNPGWRLAVVLSVDPSEATLGLVELDDSGVETGTIPVRELNWARAHNGYDDPLGPSIQSAKQVLNPGDVVLVESVREGRPKEENGPPVEYPEGTYTLRQIPEISGAVTAMDPHTGRVLAMSGGWSFELSQFNRATQAERQPGSSFKPFVYLTALENGFTPATIILDAPFVIDQGQGLGKWKPANFSHKFYGPSPMRIGIEKSRNLMTVRLAQAVGMEKISATAARFGIKQDMAPQLAMALGAAAVRPIDMVSAYSALVNGGKKVEPTLIDRVQDRHGRIVYRHDRRDCPNCDAAFWDDQSVPALPDTRPRIASATSAYQIVTMLEGVVQRGTGRSISTIGKPLAGKTGTSNDSRDTWFMGFSPDLVFGVFVGFDTPKPLGRQPWGGQETGSSVAAPIFKEFMEKALADKPAIPFRTPPGIRMVRIDAETGTLAKPSSRNVITEAFKVGTEPGADARGTVLDGGGLGSDGDATASGSESIPVPSTGEAPTGLY</sequence>
<evidence type="ECO:0000256" key="17">
    <source>
        <dbReference type="ARBA" id="ARBA00022984"/>
    </source>
</evidence>
<keyword evidence="15" id="KW-0133">Cell shape</keyword>
<dbReference type="Proteomes" id="UP000672602">
    <property type="component" value="Unassembled WGS sequence"/>
</dbReference>
<dbReference type="EC" id="2.4.99.28" evidence="24"/>
<comment type="pathway">
    <text evidence="26">Glycan biosynthesis.</text>
</comment>
<proteinExistence type="inferred from homology"/>
<evidence type="ECO:0000256" key="19">
    <source>
        <dbReference type="ARBA" id="ARBA00023136"/>
    </source>
</evidence>
<evidence type="ECO:0000313" key="32">
    <source>
        <dbReference type="EMBL" id="MBP5856138.1"/>
    </source>
</evidence>
<feature type="region of interest" description="Disordered" evidence="27">
    <location>
        <begin position="804"/>
        <end position="845"/>
    </location>
</feature>
<evidence type="ECO:0000256" key="22">
    <source>
        <dbReference type="ARBA" id="ARBA00023316"/>
    </source>
</evidence>
<evidence type="ECO:0000256" key="12">
    <source>
        <dbReference type="ARBA" id="ARBA00022679"/>
    </source>
</evidence>
<evidence type="ECO:0000256" key="24">
    <source>
        <dbReference type="ARBA" id="ARBA00044770"/>
    </source>
</evidence>
<evidence type="ECO:0000259" key="29">
    <source>
        <dbReference type="Pfam" id="PF00905"/>
    </source>
</evidence>
<dbReference type="PANTHER" id="PTHR32282:SF27">
    <property type="entry name" value="PENICILLIN-BINDING PROTEIN 1A"/>
    <property type="match status" value="1"/>
</dbReference>
<keyword evidence="20" id="KW-0046">Antibiotic resistance</keyword>
<evidence type="ECO:0000256" key="14">
    <source>
        <dbReference type="ARBA" id="ARBA00022801"/>
    </source>
</evidence>
<dbReference type="GO" id="GO:0030288">
    <property type="term" value="C:outer membrane-bounded periplasmic space"/>
    <property type="evidence" value="ECO:0007669"/>
    <property type="project" value="TreeGrafter"/>
</dbReference>
<evidence type="ECO:0000256" key="5">
    <source>
        <dbReference type="ARBA" id="ARBA00012448"/>
    </source>
</evidence>
<keyword evidence="16" id="KW-0735">Signal-anchor</keyword>
<evidence type="ECO:0000256" key="1">
    <source>
        <dbReference type="ARBA" id="ARBA00004249"/>
    </source>
</evidence>
<dbReference type="InterPro" id="IPR012340">
    <property type="entry name" value="NA-bd_OB-fold"/>
</dbReference>
<dbReference type="Gene3D" id="1.10.3810.10">
    <property type="entry name" value="Biosynthetic peptidoglycan transglycosylase-like"/>
    <property type="match status" value="1"/>
</dbReference>
<dbReference type="InterPro" id="IPR036950">
    <property type="entry name" value="PBP_transglycosylase"/>
</dbReference>
<comment type="similarity">
    <text evidence="4">In the N-terminal section; belongs to the glycosyltransferase 51 family.</text>
</comment>
<dbReference type="GO" id="GO:0006508">
    <property type="term" value="P:proteolysis"/>
    <property type="evidence" value="ECO:0007669"/>
    <property type="project" value="UniProtKB-KW"/>
</dbReference>
<evidence type="ECO:0000313" key="33">
    <source>
        <dbReference type="Proteomes" id="UP000672602"/>
    </source>
</evidence>
<keyword evidence="7" id="KW-1003">Cell membrane</keyword>
<comment type="pathway">
    <text evidence="2">Cell wall biogenesis; peptidoglycan biosynthesis.</text>
</comment>
<dbReference type="GO" id="GO:0008360">
    <property type="term" value="P:regulation of cell shape"/>
    <property type="evidence" value="ECO:0007669"/>
    <property type="project" value="UniProtKB-KW"/>
</dbReference>
<evidence type="ECO:0000259" key="30">
    <source>
        <dbReference type="Pfam" id="PF00912"/>
    </source>
</evidence>
<dbReference type="Gene3D" id="3.40.710.10">
    <property type="entry name" value="DD-peptidase/beta-lactamase superfamily"/>
    <property type="match status" value="1"/>
</dbReference>
<dbReference type="GO" id="GO:0071555">
    <property type="term" value="P:cell wall organization"/>
    <property type="evidence" value="ECO:0007669"/>
    <property type="project" value="UniProtKB-KW"/>
</dbReference>
<comment type="catalytic activity">
    <reaction evidence="23">
        <text>Preferential cleavage: (Ac)2-L-Lys-D-Ala-|-D-Ala. Also transpeptidation of peptidyl-alanyl moieties that are N-acyl substituents of D-alanine.</text>
        <dbReference type="EC" id="3.4.16.4"/>
    </reaction>
</comment>
<name>A0A8J7RZY0_9PROT</name>
<keyword evidence="9" id="KW-0121">Carboxypeptidase</keyword>
<dbReference type="InterPro" id="IPR031376">
    <property type="entry name" value="PCB_OB"/>
</dbReference>
<evidence type="ECO:0000256" key="28">
    <source>
        <dbReference type="SAM" id="Phobius"/>
    </source>
</evidence>
<keyword evidence="19 28" id="KW-0472">Membrane</keyword>
<evidence type="ECO:0000256" key="7">
    <source>
        <dbReference type="ARBA" id="ARBA00022475"/>
    </source>
</evidence>
<evidence type="ECO:0000256" key="8">
    <source>
        <dbReference type="ARBA" id="ARBA00022519"/>
    </source>
</evidence>
<dbReference type="Gene3D" id="2.40.50.140">
    <property type="entry name" value="Nucleic acid-binding proteins"/>
    <property type="match status" value="1"/>
</dbReference>
<evidence type="ECO:0000256" key="15">
    <source>
        <dbReference type="ARBA" id="ARBA00022960"/>
    </source>
</evidence>
<dbReference type="PANTHER" id="PTHR32282">
    <property type="entry name" value="BINDING PROTEIN TRANSPEPTIDASE, PUTATIVE-RELATED"/>
    <property type="match status" value="1"/>
</dbReference>
<evidence type="ECO:0000256" key="3">
    <source>
        <dbReference type="ARBA" id="ARBA00007090"/>
    </source>
</evidence>
<feature type="domain" description="Glycosyl transferase family 51" evidence="30">
    <location>
        <begin position="58"/>
        <end position="235"/>
    </location>
</feature>
<gene>
    <name evidence="32" type="ORF">KAJ83_03895</name>
</gene>
<evidence type="ECO:0000256" key="6">
    <source>
        <dbReference type="ARBA" id="ARBA00018638"/>
    </source>
</evidence>
<evidence type="ECO:0000256" key="11">
    <source>
        <dbReference type="ARBA" id="ARBA00022676"/>
    </source>
</evidence>
<evidence type="ECO:0000256" key="10">
    <source>
        <dbReference type="ARBA" id="ARBA00022670"/>
    </source>
</evidence>
<dbReference type="GO" id="GO:0046677">
    <property type="term" value="P:response to antibiotic"/>
    <property type="evidence" value="ECO:0007669"/>
    <property type="project" value="UniProtKB-KW"/>
</dbReference>
<keyword evidence="14" id="KW-0378">Hydrolase</keyword>
<comment type="caution">
    <text evidence="32">The sequence shown here is derived from an EMBL/GenBank/DDBJ whole genome shotgun (WGS) entry which is preliminary data.</text>
</comment>
<evidence type="ECO:0000256" key="2">
    <source>
        <dbReference type="ARBA" id="ARBA00004752"/>
    </source>
</evidence>
<keyword evidence="22" id="KW-0961">Cell wall biogenesis/degradation</keyword>
<comment type="similarity">
    <text evidence="3">In the C-terminal section; belongs to the transpeptidase family.</text>
</comment>
<feature type="domain" description="Penicillin-binding protein transpeptidase" evidence="29">
    <location>
        <begin position="458"/>
        <end position="756"/>
    </location>
</feature>
<keyword evidence="33" id="KW-1185">Reference proteome</keyword>
<keyword evidence="8" id="KW-0997">Cell inner membrane</keyword>
<keyword evidence="17" id="KW-0573">Peptidoglycan synthesis</keyword>
<evidence type="ECO:0000256" key="25">
    <source>
        <dbReference type="ARBA" id="ARBA00049902"/>
    </source>
</evidence>
<dbReference type="SUPFAM" id="SSF53955">
    <property type="entry name" value="Lysozyme-like"/>
    <property type="match status" value="1"/>
</dbReference>
<dbReference type="InterPro" id="IPR050396">
    <property type="entry name" value="Glycosyltr_51/Transpeptidase"/>
</dbReference>
<dbReference type="RefSeq" id="WP_210680682.1">
    <property type="nucleotide sequence ID" value="NZ_JAGMWN010000001.1"/>
</dbReference>
<dbReference type="InterPro" id="IPR001264">
    <property type="entry name" value="Glyco_trans_51"/>
</dbReference>
<feature type="transmembrane region" description="Helical" evidence="28">
    <location>
        <begin position="6"/>
        <end position="30"/>
    </location>
</feature>
<dbReference type="InterPro" id="IPR023346">
    <property type="entry name" value="Lysozyme-like_dom_sf"/>
</dbReference>
<evidence type="ECO:0000256" key="13">
    <source>
        <dbReference type="ARBA" id="ARBA00022692"/>
    </source>
</evidence>
<evidence type="ECO:0000256" key="18">
    <source>
        <dbReference type="ARBA" id="ARBA00022989"/>
    </source>
</evidence>
<evidence type="ECO:0000256" key="26">
    <source>
        <dbReference type="ARBA" id="ARBA00060592"/>
    </source>
</evidence>
<evidence type="ECO:0000256" key="27">
    <source>
        <dbReference type="SAM" id="MobiDB-lite"/>
    </source>
</evidence>
<evidence type="ECO:0000256" key="20">
    <source>
        <dbReference type="ARBA" id="ARBA00023251"/>
    </source>
</evidence>
<dbReference type="InterPro" id="IPR012338">
    <property type="entry name" value="Beta-lactam/transpept-like"/>
</dbReference>
<evidence type="ECO:0000256" key="16">
    <source>
        <dbReference type="ARBA" id="ARBA00022968"/>
    </source>
</evidence>
<dbReference type="EMBL" id="JAGMWN010000001">
    <property type="protein sequence ID" value="MBP5856138.1"/>
    <property type="molecule type" value="Genomic_DNA"/>
</dbReference>
<comment type="subcellular location">
    <subcellularLocation>
        <location evidence="1">Cell inner membrane</location>
        <topology evidence="1">Single-pass type II membrane protein</topology>
    </subcellularLocation>
</comment>
<feature type="domain" description="Penicillin-binding protein OB-like" evidence="31">
    <location>
        <begin position="323"/>
        <end position="456"/>
    </location>
</feature>
<keyword evidence="21" id="KW-0511">Multifunctional enzyme</keyword>
<dbReference type="UniPathway" id="UPA00219"/>
<evidence type="ECO:0000259" key="31">
    <source>
        <dbReference type="Pfam" id="PF17092"/>
    </source>
</evidence>
<keyword evidence="18 28" id="KW-1133">Transmembrane helix</keyword>
<evidence type="ECO:0000256" key="9">
    <source>
        <dbReference type="ARBA" id="ARBA00022645"/>
    </source>
</evidence>
<keyword evidence="10" id="KW-0645">Protease</keyword>
<dbReference type="Pfam" id="PF00912">
    <property type="entry name" value="Transgly"/>
    <property type="match status" value="1"/>
</dbReference>
<dbReference type="FunFam" id="1.10.3810.10:FF:000003">
    <property type="entry name" value="Penicillin-binding protein 1a"/>
    <property type="match status" value="1"/>
</dbReference>
<dbReference type="SUPFAM" id="SSF56601">
    <property type="entry name" value="beta-lactamase/transpeptidase-like"/>
    <property type="match status" value="1"/>
</dbReference>
<keyword evidence="13 28" id="KW-0812">Transmembrane</keyword>
<dbReference type="NCBIfam" id="TIGR02074">
    <property type="entry name" value="PBP_1a_fam"/>
    <property type="match status" value="1"/>
</dbReference>
<evidence type="ECO:0000256" key="4">
    <source>
        <dbReference type="ARBA" id="ARBA00007739"/>
    </source>
</evidence>
<dbReference type="Pfam" id="PF00905">
    <property type="entry name" value="Transpeptidase"/>
    <property type="match status" value="1"/>
</dbReference>
<evidence type="ECO:0000256" key="23">
    <source>
        <dbReference type="ARBA" id="ARBA00034000"/>
    </source>
</evidence>
<evidence type="ECO:0000256" key="21">
    <source>
        <dbReference type="ARBA" id="ARBA00023268"/>
    </source>
</evidence>
<dbReference type="GO" id="GO:0005886">
    <property type="term" value="C:plasma membrane"/>
    <property type="evidence" value="ECO:0007669"/>
    <property type="project" value="UniProtKB-SubCell"/>
</dbReference>
<comment type="catalytic activity">
    <reaction evidence="25">
        <text>[GlcNAc-(1-&gt;4)-Mur2Ac(oyl-L-Ala-gamma-D-Glu-L-Lys-D-Ala-D-Ala)](n)-di-trans,octa-cis-undecaprenyl diphosphate + beta-D-GlcNAc-(1-&gt;4)-Mur2Ac(oyl-L-Ala-gamma-D-Glu-L-Lys-D-Ala-D-Ala)-di-trans,octa-cis-undecaprenyl diphosphate = [GlcNAc-(1-&gt;4)-Mur2Ac(oyl-L-Ala-gamma-D-Glu-L-Lys-D-Ala-D-Ala)](n+1)-di-trans,octa-cis-undecaprenyl diphosphate + di-trans,octa-cis-undecaprenyl diphosphate + H(+)</text>
        <dbReference type="Rhea" id="RHEA:23708"/>
        <dbReference type="Rhea" id="RHEA-COMP:9602"/>
        <dbReference type="Rhea" id="RHEA-COMP:9603"/>
        <dbReference type="ChEBI" id="CHEBI:15378"/>
        <dbReference type="ChEBI" id="CHEBI:58405"/>
        <dbReference type="ChEBI" id="CHEBI:60033"/>
        <dbReference type="ChEBI" id="CHEBI:78435"/>
        <dbReference type="EC" id="2.4.99.28"/>
    </reaction>
</comment>
<accession>A0A8J7RZY0</accession>
<dbReference type="AlphaFoldDB" id="A0A8J7RZY0"/>
<dbReference type="Pfam" id="PF17092">
    <property type="entry name" value="PCB_OB"/>
    <property type="match status" value="1"/>
</dbReference>
<dbReference type="GO" id="GO:0008658">
    <property type="term" value="F:penicillin binding"/>
    <property type="evidence" value="ECO:0007669"/>
    <property type="project" value="InterPro"/>
</dbReference>